<reference evidence="2" key="1">
    <citation type="submission" date="2020-05" db="UniProtKB">
        <authorList>
            <consortium name="EnsemblMetazoa"/>
        </authorList>
    </citation>
    <scope>IDENTIFICATION</scope>
    <source>
        <strain evidence="2">TTRI</strain>
    </source>
</reference>
<keyword evidence="3" id="KW-1185">Reference proteome</keyword>
<keyword evidence="1" id="KW-0472">Membrane</keyword>
<dbReference type="Proteomes" id="UP000078200">
    <property type="component" value="Unassembled WGS sequence"/>
</dbReference>
<evidence type="ECO:0000313" key="2">
    <source>
        <dbReference type="EnsemblMetazoa" id="GAUT042917-PA"/>
    </source>
</evidence>
<feature type="transmembrane region" description="Helical" evidence="1">
    <location>
        <begin position="128"/>
        <end position="146"/>
    </location>
</feature>
<evidence type="ECO:0000256" key="1">
    <source>
        <dbReference type="SAM" id="Phobius"/>
    </source>
</evidence>
<keyword evidence="1" id="KW-1133">Transmembrane helix</keyword>
<dbReference type="EnsemblMetazoa" id="GAUT042917-RA">
    <property type="protein sequence ID" value="GAUT042917-PA"/>
    <property type="gene ID" value="GAUT042917"/>
</dbReference>
<proteinExistence type="predicted"/>
<keyword evidence="1" id="KW-0812">Transmembrane</keyword>
<feature type="transmembrane region" description="Helical" evidence="1">
    <location>
        <begin position="55"/>
        <end position="76"/>
    </location>
</feature>
<organism evidence="2 3">
    <name type="scientific">Glossina austeni</name>
    <name type="common">Savannah tsetse fly</name>
    <dbReference type="NCBI Taxonomy" id="7395"/>
    <lineage>
        <taxon>Eukaryota</taxon>
        <taxon>Metazoa</taxon>
        <taxon>Ecdysozoa</taxon>
        <taxon>Arthropoda</taxon>
        <taxon>Hexapoda</taxon>
        <taxon>Insecta</taxon>
        <taxon>Pterygota</taxon>
        <taxon>Neoptera</taxon>
        <taxon>Endopterygota</taxon>
        <taxon>Diptera</taxon>
        <taxon>Brachycera</taxon>
        <taxon>Muscomorpha</taxon>
        <taxon>Hippoboscoidea</taxon>
        <taxon>Glossinidae</taxon>
        <taxon>Glossina</taxon>
    </lineage>
</organism>
<protein>
    <submittedName>
        <fullName evidence="2">Uncharacterized protein</fullName>
    </submittedName>
</protein>
<sequence length="159" mass="18275">MKTYEIVYKTKGATANSGSWSEFKRRKRSTETTVMYKLKRSTTDWPHKRQHRLQIYTLASNVVVIAAAIVLCFPTDTKLLTTAVRSTGMYVTLCPVQYLLVTHNMFNLSLCEMLTMMTTIMMMMIKEFGMSIVACLYWLFTGALWISRADVQLLVANNF</sequence>
<accession>A0A1A9VNT7</accession>
<feature type="transmembrane region" description="Helical" evidence="1">
    <location>
        <begin position="96"/>
        <end position="116"/>
    </location>
</feature>
<evidence type="ECO:0000313" key="3">
    <source>
        <dbReference type="Proteomes" id="UP000078200"/>
    </source>
</evidence>
<dbReference type="AlphaFoldDB" id="A0A1A9VNT7"/>
<name>A0A1A9VNT7_GLOAU</name>
<dbReference type="VEuPathDB" id="VectorBase:GAUT042917"/>